<dbReference type="PROSITE" id="PS00118">
    <property type="entry name" value="PA2_HIS"/>
    <property type="match status" value="1"/>
</dbReference>
<dbReference type="GO" id="GO:0042130">
    <property type="term" value="P:negative regulation of T cell proliferation"/>
    <property type="evidence" value="ECO:0007669"/>
    <property type="project" value="TreeGrafter"/>
</dbReference>
<dbReference type="Pfam" id="PF00068">
    <property type="entry name" value="Phospholip_A2_1"/>
    <property type="match status" value="1"/>
</dbReference>
<feature type="disulfide bond" evidence="6">
    <location>
        <begin position="64"/>
        <end position="103"/>
    </location>
</feature>
<sequence>MERSKWWCTVMTQGSLWELQKMIKQVTGKNAIWSYSRYGCYCGWGGKGTPKDDTDKCCLLHDCCYDKLSDLGCNAKIATYGYFYLRGEIYCLGSRCVRQSCKCDKEFVLCLKKHLGSYNKNYRAYPKHHSDSPPTCFI</sequence>
<evidence type="ECO:0000256" key="8">
    <source>
        <dbReference type="RuleBase" id="RU361236"/>
    </source>
</evidence>
<feature type="disulfide bond" evidence="6">
    <location>
        <begin position="73"/>
        <end position="96"/>
    </location>
</feature>
<feature type="active site" evidence="4">
    <location>
        <position position="104"/>
    </location>
</feature>
<accession>A0A8C8S933</accession>
<feature type="disulfide bond" evidence="6">
    <location>
        <begin position="57"/>
        <end position="110"/>
    </location>
</feature>
<keyword evidence="5 8" id="KW-0106">Calcium</keyword>
<feature type="active site" evidence="4">
    <location>
        <position position="61"/>
    </location>
</feature>
<dbReference type="CDD" id="cd00125">
    <property type="entry name" value="PLA2c"/>
    <property type="match status" value="1"/>
</dbReference>
<evidence type="ECO:0000256" key="4">
    <source>
        <dbReference type="PIRSR" id="PIRSR601211-1"/>
    </source>
</evidence>
<dbReference type="GO" id="GO:0047498">
    <property type="term" value="F:calcium-dependent phospholipase A2 activity"/>
    <property type="evidence" value="ECO:0007669"/>
    <property type="project" value="TreeGrafter"/>
</dbReference>
<evidence type="ECO:0000259" key="9">
    <source>
        <dbReference type="SMART" id="SM00085"/>
    </source>
</evidence>
<dbReference type="GO" id="GO:0005576">
    <property type="term" value="C:extracellular region"/>
    <property type="evidence" value="ECO:0007669"/>
    <property type="project" value="UniProtKB-SubCell"/>
</dbReference>
<dbReference type="EC" id="3.1.1.4" evidence="8"/>
<feature type="disulfide bond" evidence="6">
    <location>
        <begin position="42"/>
        <end position="58"/>
    </location>
</feature>
<keyword evidence="8" id="KW-0443">Lipid metabolism</keyword>
<dbReference type="PANTHER" id="PTHR11716">
    <property type="entry name" value="PHOSPHOLIPASE A2 FAMILY MEMBER"/>
    <property type="match status" value="1"/>
</dbReference>
<feature type="binding site" evidence="5">
    <location>
        <position position="43"/>
    </location>
    <ligand>
        <name>Ca(2+)</name>
        <dbReference type="ChEBI" id="CHEBI:29108"/>
    </ligand>
</feature>
<feature type="disulfide bond" evidence="6">
    <location>
        <begin position="91"/>
        <end position="101"/>
    </location>
</feature>
<protein>
    <recommendedName>
        <fullName evidence="8">Phospholipase A2</fullName>
        <ecNumber evidence="8">3.1.1.4</ecNumber>
    </recommendedName>
</protein>
<evidence type="ECO:0000256" key="3">
    <source>
        <dbReference type="ARBA" id="ARBA00023157"/>
    </source>
</evidence>
<evidence type="ECO:0000256" key="1">
    <source>
        <dbReference type="ARBA" id="ARBA00004613"/>
    </source>
</evidence>
<evidence type="ECO:0000256" key="5">
    <source>
        <dbReference type="PIRSR" id="PIRSR601211-2"/>
    </source>
</evidence>
<feature type="binding site" evidence="5">
    <location>
        <position position="62"/>
    </location>
    <ligand>
        <name>Ca(2+)</name>
        <dbReference type="ChEBI" id="CHEBI:29108"/>
    </ligand>
</feature>
<keyword evidence="3 6" id="KW-1015">Disulfide bond</keyword>
<comment type="subcellular location">
    <subcellularLocation>
        <location evidence="1 8">Secreted</location>
    </subcellularLocation>
</comment>
<feature type="domain" description="Phospholipase A2-like central" evidence="9">
    <location>
        <begin position="15"/>
        <end position="130"/>
    </location>
</feature>
<evidence type="ECO:0000313" key="11">
    <source>
        <dbReference type="Proteomes" id="UP000694393"/>
    </source>
</evidence>
<dbReference type="Gene3D" id="1.20.90.10">
    <property type="entry name" value="Phospholipase A2 domain"/>
    <property type="match status" value="1"/>
</dbReference>
<dbReference type="PRINTS" id="PR00389">
    <property type="entry name" value="PHPHLIPASEA2"/>
</dbReference>
<dbReference type="GO" id="GO:0016042">
    <property type="term" value="P:lipid catabolic process"/>
    <property type="evidence" value="ECO:0007669"/>
    <property type="project" value="InterPro"/>
</dbReference>
<evidence type="ECO:0000313" key="10">
    <source>
        <dbReference type="Ensembl" id="ENSPCEP00000016057.1"/>
    </source>
</evidence>
<keyword evidence="11" id="KW-1185">Reference proteome</keyword>
<comment type="similarity">
    <text evidence="7">Belongs to the phospholipase A2 family.</text>
</comment>
<comment type="cofactor">
    <cofactor evidence="5">
        <name>Ca(2+)</name>
        <dbReference type="ChEBI" id="CHEBI:29108"/>
    </cofactor>
    <text evidence="5">Binds 1 Ca(2+) ion per subunit.</text>
</comment>
<dbReference type="GO" id="GO:0006644">
    <property type="term" value="P:phospholipid metabolic process"/>
    <property type="evidence" value="ECO:0007669"/>
    <property type="project" value="InterPro"/>
</dbReference>
<dbReference type="GO" id="GO:0050482">
    <property type="term" value="P:arachidonate secretion"/>
    <property type="evidence" value="ECO:0007669"/>
    <property type="project" value="InterPro"/>
</dbReference>
<evidence type="ECO:0000256" key="7">
    <source>
        <dbReference type="RuleBase" id="RU003654"/>
    </source>
</evidence>
<dbReference type="Ensembl" id="ENSPCET00000016624.1">
    <property type="protein sequence ID" value="ENSPCEP00000016057.1"/>
    <property type="gene ID" value="ENSPCEG00000012647.1"/>
</dbReference>
<evidence type="ECO:0000256" key="6">
    <source>
        <dbReference type="PIRSR" id="PIRSR601211-3"/>
    </source>
</evidence>
<feature type="binding site" evidence="5">
    <location>
        <position position="45"/>
    </location>
    <ligand>
        <name>Ca(2+)</name>
        <dbReference type="ChEBI" id="CHEBI:29108"/>
    </ligand>
</feature>
<dbReference type="SMART" id="SM00085">
    <property type="entry name" value="PA2c"/>
    <property type="match status" value="1"/>
</dbReference>
<evidence type="ECO:0000256" key="2">
    <source>
        <dbReference type="ARBA" id="ARBA00022525"/>
    </source>
</evidence>
<keyword evidence="8" id="KW-0378">Hydrolase</keyword>
<dbReference type="FunFam" id="1.20.90.10:FF:000001">
    <property type="entry name" value="Basic phospholipase A2 homolog"/>
    <property type="match status" value="1"/>
</dbReference>
<feature type="binding site" evidence="5">
    <location>
        <position position="41"/>
    </location>
    <ligand>
        <name>Ca(2+)</name>
        <dbReference type="ChEBI" id="CHEBI:29108"/>
    </ligand>
</feature>
<keyword evidence="5" id="KW-0479">Metal-binding</keyword>
<dbReference type="AlphaFoldDB" id="A0A8C8S933"/>
<dbReference type="GO" id="GO:0005509">
    <property type="term" value="F:calcium ion binding"/>
    <property type="evidence" value="ECO:0007669"/>
    <property type="project" value="InterPro"/>
</dbReference>
<reference evidence="10" key="2">
    <citation type="submission" date="2025-09" db="UniProtKB">
        <authorList>
            <consortium name="Ensembl"/>
        </authorList>
    </citation>
    <scope>IDENTIFICATION</scope>
</reference>
<dbReference type="InterPro" id="IPR033113">
    <property type="entry name" value="PLA2_histidine"/>
</dbReference>
<dbReference type="SUPFAM" id="SSF48619">
    <property type="entry name" value="Phospholipase A2, PLA2"/>
    <property type="match status" value="1"/>
</dbReference>
<dbReference type="InterPro" id="IPR001211">
    <property type="entry name" value="PLA2"/>
</dbReference>
<dbReference type="GO" id="GO:0005543">
    <property type="term" value="F:phospholipid binding"/>
    <property type="evidence" value="ECO:0007669"/>
    <property type="project" value="TreeGrafter"/>
</dbReference>
<dbReference type="InterPro" id="IPR036444">
    <property type="entry name" value="PLipase_A2_dom_sf"/>
</dbReference>
<dbReference type="PANTHER" id="PTHR11716:SF9">
    <property type="entry name" value="PHOSPHOLIPASE A2, MEMBRANE ASSOCIATED"/>
    <property type="match status" value="1"/>
</dbReference>
<keyword evidence="2 8" id="KW-0964">Secreted</keyword>
<comment type="catalytic activity">
    <reaction evidence="8">
        <text>a 1,2-diacyl-sn-glycero-3-phosphocholine + H2O = a 1-acyl-sn-glycero-3-phosphocholine + a fatty acid + H(+)</text>
        <dbReference type="Rhea" id="RHEA:15801"/>
        <dbReference type="ChEBI" id="CHEBI:15377"/>
        <dbReference type="ChEBI" id="CHEBI:15378"/>
        <dbReference type="ChEBI" id="CHEBI:28868"/>
        <dbReference type="ChEBI" id="CHEBI:57643"/>
        <dbReference type="ChEBI" id="CHEBI:58168"/>
        <dbReference type="EC" id="3.1.1.4"/>
    </reaction>
</comment>
<name>A0A8C8S933_9SAUR</name>
<dbReference type="InterPro" id="IPR016090">
    <property type="entry name" value="PLA2-like_dom"/>
</dbReference>
<dbReference type="Proteomes" id="UP000694393">
    <property type="component" value="Unplaced"/>
</dbReference>
<organism evidence="10 11">
    <name type="scientific">Pelusios castaneus</name>
    <name type="common">West African mud turtle</name>
    <dbReference type="NCBI Taxonomy" id="367368"/>
    <lineage>
        <taxon>Eukaryota</taxon>
        <taxon>Metazoa</taxon>
        <taxon>Chordata</taxon>
        <taxon>Craniata</taxon>
        <taxon>Vertebrata</taxon>
        <taxon>Euteleostomi</taxon>
        <taxon>Archelosauria</taxon>
        <taxon>Testudinata</taxon>
        <taxon>Testudines</taxon>
        <taxon>Pleurodira</taxon>
        <taxon>Pelomedusidae</taxon>
        <taxon>Pelusios</taxon>
    </lineage>
</organism>
<proteinExistence type="inferred from homology"/>
<reference evidence="10" key="1">
    <citation type="submission" date="2025-08" db="UniProtKB">
        <authorList>
            <consortium name="Ensembl"/>
        </authorList>
    </citation>
    <scope>IDENTIFICATION</scope>
</reference>